<proteinExistence type="predicted"/>
<protein>
    <recommendedName>
        <fullName evidence="3">Outer membrane protein beta-barrel domain-containing protein</fullName>
    </recommendedName>
</protein>
<gene>
    <name evidence="1" type="ORF">ACFQT0_21105</name>
</gene>
<accession>A0ABW2U7W3</accession>
<evidence type="ECO:0000313" key="2">
    <source>
        <dbReference type="Proteomes" id="UP001596513"/>
    </source>
</evidence>
<name>A0ABW2U7W3_9BACT</name>
<comment type="caution">
    <text evidence="1">The sequence shown here is derived from an EMBL/GenBank/DDBJ whole genome shotgun (WGS) entry which is preliminary data.</text>
</comment>
<reference evidence="2" key="1">
    <citation type="journal article" date="2019" name="Int. J. Syst. Evol. Microbiol.">
        <title>The Global Catalogue of Microorganisms (GCM) 10K type strain sequencing project: providing services to taxonomists for standard genome sequencing and annotation.</title>
        <authorList>
            <consortium name="The Broad Institute Genomics Platform"/>
            <consortium name="The Broad Institute Genome Sequencing Center for Infectious Disease"/>
            <person name="Wu L."/>
            <person name="Ma J."/>
        </authorList>
    </citation>
    <scope>NUCLEOTIDE SEQUENCE [LARGE SCALE GENOMIC DNA]</scope>
    <source>
        <strain evidence="2">JCM 19635</strain>
    </source>
</reference>
<dbReference type="Proteomes" id="UP001596513">
    <property type="component" value="Unassembled WGS sequence"/>
</dbReference>
<evidence type="ECO:0008006" key="3">
    <source>
        <dbReference type="Google" id="ProtNLM"/>
    </source>
</evidence>
<keyword evidence="2" id="KW-1185">Reference proteome</keyword>
<dbReference type="RefSeq" id="WP_380205076.1">
    <property type="nucleotide sequence ID" value="NZ_JBHTEK010000001.1"/>
</dbReference>
<evidence type="ECO:0000313" key="1">
    <source>
        <dbReference type="EMBL" id="MFC7669583.1"/>
    </source>
</evidence>
<dbReference type="EMBL" id="JBHTEK010000001">
    <property type="protein sequence ID" value="MFC7669583.1"/>
    <property type="molecule type" value="Genomic_DNA"/>
</dbReference>
<organism evidence="1 2">
    <name type="scientific">Hymenobacter humi</name>
    <dbReference type="NCBI Taxonomy" id="1411620"/>
    <lineage>
        <taxon>Bacteria</taxon>
        <taxon>Pseudomonadati</taxon>
        <taxon>Bacteroidota</taxon>
        <taxon>Cytophagia</taxon>
        <taxon>Cytophagales</taxon>
        <taxon>Hymenobacteraceae</taxon>
        <taxon>Hymenobacter</taxon>
    </lineage>
</organism>
<sequence length="272" mass="30513">MRCRLLFFLLLTGLLTQPHHGIAQSTLYLDLKAGINHNAAEGVYFDKSRLPFKPYSTLQDMSFGVQGVAMLRLQVREKWGIATGYSGSSLAWAYSLQMPQQYTANPYHGEWRGHGSSLYMHQLPLLLSKTIGAYNIREMDTVRHTYLARFRLDAVVGGGLNRLGNNCLDCGQLSAGGLLYDTIDFRETIQVQRLWGGFLIGGVTARFYRLGRERLNLSIYYTQGLTDMLRVPVAYQYNSQRGATTLRVRGSGFSATLGLPIRLKTFRKAPTG</sequence>